<evidence type="ECO:0000313" key="2">
    <source>
        <dbReference type="Proteomes" id="UP001239111"/>
    </source>
</evidence>
<evidence type="ECO:0000313" key="1">
    <source>
        <dbReference type="EMBL" id="KAJ8680092.1"/>
    </source>
</evidence>
<dbReference type="Proteomes" id="UP001239111">
    <property type="component" value="Chromosome 2"/>
</dbReference>
<gene>
    <name evidence="1" type="ORF">QAD02_015879</name>
</gene>
<sequence length="156" mass="17874">MGRLSLVTLLASLALVSVVCAVSFKFVDKKYELYDSDENFDKIMKILDVGWVKRGLAKVAKPVVSLKENNGVYTFTTKSALKDHQITFRPNEEFNQETIDGRKNVKTIIRLEGNKMIETQYGDKVLNIVREFSEDQLITTMELDVFESVRKYKLIA</sequence>
<reference evidence="1" key="1">
    <citation type="submission" date="2023-04" db="EMBL/GenBank/DDBJ databases">
        <title>A chromosome-level genome assembly of the parasitoid wasp Eretmocerus hayati.</title>
        <authorList>
            <person name="Zhong Y."/>
            <person name="Liu S."/>
            <person name="Liu Y."/>
        </authorList>
    </citation>
    <scope>NUCLEOTIDE SEQUENCE</scope>
    <source>
        <strain evidence="1">ZJU_SS_LIU_2023</strain>
    </source>
</reference>
<accession>A0ACC2P9W2</accession>
<protein>
    <submittedName>
        <fullName evidence="1">Uncharacterized protein</fullName>
    </submittedName>
</protein>
<name>A0ACC2P9W2_9HYME</name>
<keyword evidence="2" id="KW-1185">Reference proteome</keyword>
<dbReference type="EMBL" id="CM056742">
    <property type="protein sequence ID" value="KAJ8680092.1"/>
    <property type="molecule type" value="Genomic_DNA"/>
</dbReference>
<organism evidence="1 2">
    <name type="scientific">Eretmocerus hayati</name>
    <dbReference type="NCBI Taxonomy" id="131215"/>
    <lineage>
        <taxon>Eukaryota</taxon>
        <taxon>Metazoa</taxon>
        <taxon>Ecdysozoa</taxon>
        <taxon>Arthropoda</taxon>
        <taxon>Hexapoda</taxon>
        <taxon>Insecta</taxon>
        <taxon>Pterygota</taxon>
        <taxon>Neoptera</taxon>
        <taxon>Endopterygota</taxon>
        <taxon>Hymenoptera</taxon>
        <taxon>Apocrita</taxon>
        <taxon>Proctotrupomorpha</taxon>
        <taxon>Chalcidoidea</taxon>
        <taxon>Aphelinidae</taxon>
        <taxon>Aphelininae</taxon>
        <taxon>Eretmocerus</taxon>
    </lineage>
</organism>
<proteinExistence type="predicted"/>
<comment type="caution">
    <text evidence="1">The sequence shown here is derived from an EMBL/GenBank/DDBJ whole genome shotgun (WGS) entry which is preliminary data.</text>
</comment>